<evidence type="ECO:0000313" key="5">
    <source>
        <dbReference type="EMBL" id="MBL0004534.1"/>
    </source>
</evidence>
<feature type="domain" description="Thioredoxin-like fold" evidence="2">
    <location>
        <begin position="77"/>
        <end position="237"/>
    </location>
</feature>
<dbReference type="Pfam" id="PF13462">
    <property type="entry name" value="Thioredoxin_4"/>
    <property type="match status" value="1"/>
</dbReference>
<dbReference type="Proteomes" id="UP000718281">
    <property type="component" value="Unassembled WGS sequence"/>
</dbReference>
<dbReference type="Proteomes" id="UP000886632">
    <property type="component" value="Unassembled WGS sequence"/>
</dbReference>
<dbReference type="SUPFAM" id="SSF52833">
    <property type="entry name" value="Thioredoxin-like"/>
    <property type="match status" value="1"/>
</dbReference>
<gene>
    <name evidence="3" type="ORF">IPF40_12930</name>
    <name evidence="4" type="ORF">IPI13_17080</name>
    <name evidence="5" type="ORF">IPP00_11285</name>
</gene>
<dbReference type="Gene3D" id="3.40.30.10">
    <property type="entry name" value="Glutaredoxin"/>
    <property type="match status" value="1"/>
</dbReference>
<dbReference type="CDD" id="cd02972">
    <property type="entry name" value="DsbA_family"/>
    <property type="match status" value="1"/>
</dbReference>
<evidence type="ECO:0000313" key="4">
    <source>
        <dbReference type="EMBL" id="MBK7274780.1"/>
    </source>
</evidence>
<keyword evidence="1" id="KW-0472">Membrane</keyword>
<dbReference type="EMBL" id="JADIXZ010000006">
    <property type="protein sequence ID" value="MBK6301892.1"/>
    <property type="molecule type" value="Genomic_DNA"/>
</dbReference>
<evidence type="ECO:0000259" key="2">
    <source>
        <dbReference type="Pfam" id="PF13462"/>
    </source>
</evidence>
<keyword evidence="1" id="KW-1133">Transmembrane helix</keyword>
<sequence length="241" mass="24768">MPRPDASAKLAATAPRRSRSGLAIIIAAVVFVAVVVAVVIGATTSSKSSGGGGTAFPKGAASLGAPMVVNPEAPASVPVLDVFEDPQCPACATMDKVYGAAIAELAKSNQAKVVIHTMTFLDTNLKNDASVRAAMGAYCAADQGKFLDYMSAVYVGQPQQEGVGWTAPQLEAFAMSARVGNLTTWQQCVKDKTYQAHTAAAAEAALKEGVNSTPTLRLNGNKLTLTGNVNELAEAVKAATK</sequence>
<evidence type="ECO:0000313" key="7">
    <source>
        <dbReference type="Proteomes" id="UP000726105"/>
    </source>
</evidence>
<keyword evidence="1" id="KW-0812">Transmembrane</keyword>
<dbReference type="EMBL" id="JADKGK010000020">
    <property type="protein sequence ID" value="MBL0004534.1"/>
    <property type="molecule type" value="Genomic_DNA"/>
</dbReference>
<dbReference type="Proteomes" id="UP000726105">
    <property type="component" value="Unassembled WGS sequence"/>
</dbReference>
<accession>A0A935CEK1</accession>
<evidence type="ECO:0000256" key="1">
    <source>
        <dbReference type="SAM" id="Phobius"/>
    </source>
</evidence>
<evidence type="ECO:0000313" key="3">
    <source>
        <dbReference type="EMBL" id="MBK6301892.1"/>
    </source>
</evidence>
<evidence type="ECO:0000313" key="6">
    <source>
        <dbReference type="Proteomes" id="UP000718281"/>
    </source>
</evidence>
<dbReference type="InterPro" id="IPR012336">
    <property type="entry name" value="Thioredoxin-like_fold"/>
</dbReference>
<name>A0A935CEK1_9MICO</name>
<reference evidence="6 7" key="1">
    <citation type="submission" date="2020-10" db="EMBL/GenBank/DDBJ databases">
        <title>Connecting structure to function with the recovery of over 1000 high-quality activated sludge metagenome-assembled genomes encoding full-length rRNA genes using long-read sequencing.</title>
        <authorList>
            <person name="Singleton C.M."/>
            <person name="Petriglieri F."/>
            <person name="Kristensen J.M."/>
            <person name="Kirkegaard R.H."/>
            <person name="Michaelsen T.Y."/>
            <person name="Andersen M.H."/>
            <person name="Karst S.M."/>
            <person name="Dueholm M.S."/>
            <person name="Nielsen P.H."/>
            <person name="Albertsen M."/>
        </authorList>
    </citation>
    <scope>NUCLEOTIDE SEQUENCE [LARGE SCALE GENOMIC DNA]</scope>
    <source>
        <strain evidence="3">AalE_18-Q3-R2-46_BAT3C.188</strain>
        <strain evidence="4">Ega_18-Q3-R5-49_MAXAC.001</strain>
        <strain evidence="5">Ribe_18-Q3-R11-54_MAXAC.001</strain>
    </source>
</reference>
<dbReference type="AlphaFoldDB" id="A0A935CEK1"/>
<comment type="caution">
    <text evidence="3">The sequence shown here is derived from an EMBL/GenBank/DDBJ whole genome shotgun (WGS) entry which is preliminary data.</text>
</comment>
<feature type="transmembrane region" description="Helical" evidence="1">
    <location>
        <begin position="21"/>
        <end position="42"/>
    </location>
</feature>
<proteinExistence type="predicted"/>
<dbReference type="EMBL" id="JADJIB010000011">
    <property type="protein sequence ID" value="MBK7274780.1"/>
    <property type="molecule type" value="Genomic_DNA"/>
</dbReference>
<dbReference type="InterPro" id="IPR036249">
    <property type="entry name" value="Thioredoxin-like_sf"/>
</dbReference>
<protein>
    <submittedName>
        <fullName evidence="3">Thioredoxin domain-containing protein</fullName>
    </submittedName>
</protein>
<organism evidence="3 6">
    <name type="scientific">Candidatus Phosphoribacter hodrii</name>
    <dbReference type="NCBI Taxonomy" id="2953743"/>
    <lineage>
        <taxon>Bacteria</taxon>
        <taxon>Bacillati</taxon>
        <taxon>Actinomycetota</taxon>
        <taxon>Actinomycetes</taxon>
        <taxon>Micrococcales</taxon>
        <taxon>Dermatophilaceae</taxon>
        <taxon>Candidatus Phosphoribacter</taxon>
    </lineage>
</organism>